<reference evidence="1 2" key="1">
    <citation type="journal article" date="2024" name="G3 (Bethesda)">
        <title>Genome assembly of Hibiscus sabdariffa L. provides insights into metabolisms of medicinal natural products.</title>
        <authorList>
            <person name="Kim T."/>
        </authorList>
    </citation>
    <scope>NUCLEOTIDE SEQUENCE [LARGE SCALE GENOMIC DNA]</scope>
    <source>
        <strain evidence="1">TK-2024</strain>
        <tissue evidence="1">Old leaves</tissue>
    </source>
</reference>
<sequence>MNGFSWVMTMREVSGGDNTGEGMRQAVKLGAVGSWFGRGECLALMWVMGMEGKGELKWGLCSDGSGGDGVESWKYCKNCTMK</sequence>
<dbReference type="EMBL" id="JBBPBN010000016">
    <property type="protein sequence ID" value="KAK9020460.1"/>
    <property type="molecule type" value="Genomic_DNA"/>
</dbReference>
<gene>
    <name evidence="1" type="ORF">V6N11_010484</name>
</gene>
<accession>A0ABR2S5D8</accession>
<name>A0ABR2S5D8_9ROSI</name>
<protein>
    <submittedName>
        <fullName evidence="1">Uncharacterized protein</fullName>
    </submittedName>
</protein>
<evidence type="ECO:0000313" key="1">
    <source>
        <dbReference type="EMBL" id="KAK9020460.1"/>
    </source>
</evidence>
<dbReference type="Proteomes" id="UP001396334">
    <property type="component" value="Unassembled WGS sequence"/>
</dbReference>
<keyword evidence="2" id="KW-1185">Reference proteome</keyword>
<evidence type="ECO:0000313" key="2">
    <source>
        <dbReference type="Proteomes" id="UP001396334"/>
    </source>
</evidence>
<proteinExistence type="predicted"/>
<comment type="caution">
    <text evidence="1">The sequence shown here is derived from an EMBL/GenBank/DDBJ whole genome shotgun (WGS) entry which is preliminary data.</text>
</comment>
<organism evidence="1 2">
    <name type="scientific">Hibiscus sabdariffa</name>
    <name type="common">roselle</name>
    <dbReference type="NCBI Taxonomy" id="183260"/>
    <lineage>
        <taxon>Eukaryota</taxon>
        <taxon>Viridiplantae</taxon>
        <taxon>Streptophyta</taxon>
        <taxon>Embryophyta</taxon>
        <taxon>Tracheophyta</taxon>
        <taxon>Spermatophyta</taxon>
        <taxon>Magnoliopsida</taxon>
        <taxon>eudicotyledons</taxon>
        <taxon>Gunneridae</taxon>
        <taxon>Pentapetalae</taxon>
        <taxon>rosids</taxon>
        <taxon>malvids</taxon>
        <taxon>Malvales</taxon>
        <taxon>Malvaceae</taxon>
        <taxon>Malvoideae</taxon>
        <taxon>Hibiscus</taxon>
    </lineage>
</organism>